<dbReference type="Proteomes" id="UP000838672">
    <property type="component" value="Unassembled WGS sequence"/>
</dbReference>
<comment type="caution">
    <text evidence="1">The sequence shown here is derived from an EMBL/GenBank/DDBJ whole genome shotgun (WGS) entry which is preliminary data.</text>
</comment>
<dbReference type="InterPro" id="IPR036390">
    <property type="entry name" value="WH_DNA-bd_sf"/>
</dbReference>
<name>A0ABM8ZVE2_9VIBR</name>
<evidence type="ECO:0000313" key="2">
    <source>
        <dbReference type="Proteomes" id="UP000838672"/>
    </source>
</evidence>
<dbReference type="EMBL" id="CAKLDI010000001">
    <property type="protein sequence ID" value="CAH0534272.1"/>
    <property type="molecule type" value="Genomic_DNA"/>
</dbReference>
<reference evidence="1" key="1">
    <citation type="submission" date="2021-11" db="EMBL/GenBank/DDBJ databases">
        <authorList>
            <person name="Rodrigo-Torres L."/>
            <person name="Arahal R. D."/>
            <person name="Lucena T."/>
        </authorList>
    </citation>
    <scope>NUCLEOTIDE SEQUENCE</scope>
    <source>
        <strain evidence="1">CECT 7929</strain>
    </source>
</reference>
<gene>
    <name evidence="1" type="ORF">VST7929_02188</name>
</gene>
<proteinExistence type="predicted"/>
<dbReference type="RefSeq" id="WP_237466715.1">
    <property type="nucleotide sequence ID" value="NZ_CAKLDI010000001.1"/>
</dbReference>
<keyword evidence="2" id="KW-1185">Reference proteome</keyword>
<evidence type="ECO:0000313" key="1">
    <source>
        <dbReference type="EMBL" id="CAH0534272.1"/>
    </source>
</evidence>
<sequence length="102" mass="11396">MSTILDFNKLKQLDATYPDMTLKQLLVLSYIAQKPMCTVNDIVRDLGYAQSAASRAVRIMLNTPSKDVEGLGMIAQFLSPTDARKRLLKLTELGESMFIQLS</sequence>
<dbReference type="InterPro" id="IPR036388">
    <property type="entry name" value="WH-like_DNA-bd_sf"/>
</dbReference>
<accession>A0ABM8ZVE2</accession>
<evidence type="ECO:0008006" key="3">
    <source>
        <dbReference type="Google" id="ProtNLM"/>
    </source>
</evidence>
<organism evidence="1 2">
    <name type="scientific">Vibrio stylophorae</name>
    <dbReference type="NCBI Taxonomy" id="659351"/>
    <lineage>
        <taxon>Bacteria</taxon>
        <taxon>Pseudomonadati</taxon>
        <taxon>Pseudomonadota</taxon>
        <taxon>Gammaproteobacteria</taxon>
        <taxon>Vibrionales</taxon>
        <taxon>Vibrionaceae</taxon>
        <taxon>Vibrio</taxon>
    </lineage>
</organism>
<protein>
    <recommendedName>
        <fullName evidence="3">MarR family transcriptional regulator</fullName>
    </recommendedName>
</protein>
<dbReference type="SUPFAM" id="SSF46785">
    <property type="entry name" value="Winged helix' DNA-binding domain"/>
    <property type="match status" value="1"/>
</dbReference>
<dbReference type="Gene3D" id="1.10.10.10">
    <property type="entry name" value="Winged helix-like DNA-binding domain superfamily/Winged helix DNA-binding domain"/>
    <property type="match status" value="1"/>
</dbReference>